<protein>
    <recommendedName>
        <fullName evidence="17">Acyl-coenzyme A thioesterase THEM4</fullName>
        <ecNumber evidence="16">3.1.2.2</ecNumber>
    </recommendedName>
    <alternativeName>
        <fullName evidence="18">Thioesterase superfamily member 4</fullName>
    </alternativeName>
</protein>
<comment type="catalytic activity">
    <reaction evidence="19">
        <text>octanoyl-CoA + H2O = octanoate + CoA + H(+)</text>
        <dbReference type="Rhea" id="RHEA:30143"/>
        <dbReference type="ChEBI" id="CHEBI:15377"/>
        <dbReference type="ChEBI" id="CHEBI:15378"/>
        <dbReference type="ChEBI" id="CHEBI:25646"/>
        <dbReference type="ChEBI" id="CHEBI:57287"/>
        <dbReference type="ChEBI" id="CHEBI:57386"/>
    </reaction>
    <physiologicalReaction direction="left-to-right" evidence="19">
        <dbReference type="Rhea" id="RHEA:30144"/>
    </physiologicalReaction>
</comment>
<evidence type="ECO:0000256" key="22">
    <source>
        <dbReference type="ARBA" id="ARBA00048074"/>
    </source>
</evidence>
<evidence type="ECO:0000256" key="2">
    <source>
        <dbReference type="ARBA" id="ARBA00004496"/>
    </source>
</evidence>
<evidence type="ECO:0000256" key="13">
    <source>
        <dbReference type="ARBA" id="ARBA00035852"/>
    </source>
</evidence>
<comment type="catalytic activity">
    <reaction evidence="21">
        <text>decanoyl-CoA + H2O = decanoate + CoA + H(+)</text>
        <dbReference type="Rhea" id="RHEA:40059"/>
        <dbReference type="ChEBI" id="CHEBI:15377"/>
        <dbReference type="ChEBI" id="CHEBI:15378"/>
        <dbReference type="ChEBI" id="CHEBI:27689"/>
        <dbReference type="ChEBI" id="CHEBI:57287"/>
        <dbReference type="ChEBI" id="CHEBI:61430"/>
    </reaction>
    <physiologicalReaction direction="left-to-right" evidence="21">
        <dbReference type="Rhea" id="RHEA:40060"/>
    </physiologicalReaction>
</comment>
<dbReference type="GO" id="GO:0005737">
    <property type="term" value="C:cytoplasm"/>
    <property type="evidence" value="ECO:0007669"/>
    <property type="project" value="UniProtKB-SubCell"/>
</dbReference>
<reference evidence="26" key="1">
    <citation type="submission" date="2015-02" db="EMBL/GenBank/DDBJ databases">
        <title>Draft Genome of Frankia sp. CpI1-S.</title>
        <authorList>
            <person name="Oshone R.T."/>
            <person name="Ngom M."/>
            <person name="Ghodhbane-Gtari F."/>
            <person name="Gtari M."/>
            <person name="Morris K."/>
            <person name="Thomas K."/>
            <person name="Sen A."/>
            <person name="Tisa L.S."/>
        </authorList>
    </citation>
    <scope>NUCLEOTIDE SEQUENCE [LARGE SCALE GENOMIC DNA]</scope>
    <source>
        <strain evidence="26">CpI1-S</strain>
    </source>
</reference>
<keyword evidence="5" id="KW-0963">Cytoplasm</keyword>
<dbReference type="GO" id="GO:0006631">
    <property type="term" value="P:fatty acid metabolic process"/>
    <property type="evidence" value="ECO:0007669"/>
    <property type="project" value="UniProtKB-KW"/>
</dbReference>
<dbReference type="CDD" id="cd03443">
    <property type="entry name" value="PaaI_thioesterase"/>
    <property type="match status" value="1"/>
</dbReference>
<evidence type="ECO:0000256" key="19">
    <source>
        <dbReference type="ARBA" id="ARBA00047588"/>
    </source>
</evidence>
<dbReference type="OrthoDB" id="3474675at2"/>
<evidence type="ECO:0000256" key="7">
    <source>
        <dbReference type="ARBA" id="ARBA00022801"/>
    </source>
</evidence>
<keyword evidence="12" id="KW-0966">Cell projection</keyword>
<comment type="catalytic activity">
    <reaction evidence="23">
        <text>tetradecanoyl-CoA + H2O = tetradecanoate + CoA + H(+)</text>
        <dbReference type="Rhea" id="RHEA:40119"/>
        <dbReference type="ChEBI" id="CHEBI:15377"/>
        <dbReference type="ChEBI" id="CHEBI:15378"/>
        <dbReference type="ChEBI" id="CHEBI:30807"/>
        <dbReference type="ChEBI" id="CHEBI:57287"/>
        <dbReference type="ChEBI" id="CHEBI:57385"/>
    </reaction>
    <physiologicalReaction direction="left-to-right" evidence="23">
        <dbReference type="Rhea" id="RHEA:40120"/>
    </physiologicalReaction>
</comment>
<name>A0A0D8BGR0_9ACTN</name>
<comment type="catalytic activity">
    <reaction evidence="13">
        <text>(5Z,8Z,11Z,14Z)-eicosatetraenoyl-CoA + H2O = (5Z,8Z,11Z,14Z)-eicosatetraenoate + CoA + H(+)</text>
        <dbReference type="Rhea" id="RHEA:40151"/>
        <dbReference type="ChEBI" id="CHEBI:15377"/>
        <dbReference type="ChEBI" id="CHEBI:15378"/>
        <dbReference type="ChEBI" id="CHEBI:32395"/>
        <dbReference type="ChEBI" id="CHEBI:57287"/>
        <dbReference type="ChEBI" id="CHEBI:57368"/>
    </reaction>
    <physiologicalReaction direction="left-to-right" evidence="13">
        <dbReference type="Rhea" id="RHEA:40152"/>
    </physiologicalReaction>
</comment>
<evidence type="ECO:0000256" key="3">
    <source>
        <dbReference type="ARBA" id="ARBA00004632"/>
    </source>
</evidence>
<dbReference type="InterPro" id="IPR006683">
    <property type="entry name" value="Thioestr_dom"/>
</dbReference>
<evidence type="ECO:0000313" key="26">
    <source>
        <dbReference type="Proteomes" id="UP000032545"/>
    </source>
</evidence>
<comment type="caution">
    <text evidence="25">The sequence shown here is derived from an EMBL/GenBank/DDBJ whole genome shotgun (WGS) entry which is preliminary data.</text>
</comment>
<evidence type="ECO:0000256" key="4">
    <source>
        <dbReference type="ARBA" id="ARBA00022475"/>
    </source>
</evidence>
<dbReference type="InterPro" id="IPR052365">
    <property type="entry name" value="THEM4/THEM5_acyl-CoA_thioest"/>
</dbReference>
<dbReference type="PANTHER" id="PTHR12418:SF19">
    <property type="entry name" value="ACYL-COENZYME A THIOESTERASE THEM4"/>
    <property type="match status" value="1"/>
</dbReference>
<proteinExistence type="inferred from homology"/>
<keyword evidence="26" id="KW-1185">Reference proteome</keyword>
<evidence type="ECO:0000256" key="5">
    <source>
        <dbReference type="ARBA" id="ARBA00022490"/>
    </source>
</evidence>
<dbReference type="PATRIC" id="fig|1502723.3.peg.1122"/>
<dbReference type="SUPFAM" id="SSF54637">
    <property type="entry name" value="Thioesterase/thiol ester dehydrase-isomerase"/>
    <property type="match status" value="1"/>
</dbReference>
<evidence type="ECO:0000259" key="24">
    <source>
        <dbReference type="Pfam" id="PF03061"/>
    </source>
</evidence>
<feature type="domain" description="Thioesterase" evidence="24">
    <location>
        <begin position="111"/>
        <end position="185"/>
    </location>
</feature>
<keyword evidence="8" id="KW-0276">Fatty acid metabolism</keyword>
<evidence type="ECO:0000256" key="23">
    <source>
        <dbReference type="ARBA" id="ARBA00048180"/>
    </source>
</evidence>
<evidence type="ECO:0000256" key="11">
    <source>
        <dbReference type="ARBA" id="ARBA00023136"/>
    </source>
</evidence>
<evidence type="ECO:0000256" key="17">
    <source>
        <dbReference type="ARBA" id="ARBA00040123"/>
    </source>
</evidence>
<dbReference type="GO" id="GO:0016020">
    <property type="term" value="C:membrane"/>
    <property type="evidence" value="ECO:0007669"/>
    <property type="project" value="UniProtKB-SubCell"/>
</dbReference>
<dbReference type="EMBL" id="JYFN01000013">
    <property type="protein sequence ID" value="KJE23458.1"/>
    <property type="molecule type" value="Genomic_DNA"/>
</dbReference>
<dbReference type="Proteomes" id="UP000032545">
    <property type="component" value="Unassembled WGS sequence"/>
</dbReference>
<dbReference type="InterPro" id="IPR029069">
    <property type="entry name" value="HotDog_dom_sf"/>
</dbReference>
<evidence type="ECO:0000256" key="1">
    <source>
        <dbReference type="ARBA" id="ARBA00004170"/>
    </source>
</evidence>
<dbReference type="GO" id="GO:0016787">
    <property type="term" value="F:hydrolase activity"/>
    <property type="evidence" value="ECO:0007669"/>
    <property type="project" value="UniProtKB-KW"/>
</dbReference>
<evidence type="ECO:0000256" key="12">
    <source>
        <dbReference type="ARBA" id="ARBA00023273"/>
    </source>
</evidence>
<reference evidence="25 26" key="2">
    <citation type="journal article" date="2016" name="Genome Announc.">
        <title>Permanent Draft Genome Sequences for Two Variants of Frankia sp. Strain CpI1, the First Frankia Strain Isolated from Root Nodules of Comptonia peregrina.</title>
        <authorList>
            <person name="Oshone R."/>
            <person name="Hurst S.G.IV."/>
            <person name="Abebe-Akele F."/>
            <person name="Simpson S."/>
            <person name="Morris K."/>
            <person name="Thomas W.K."/>
            <person name="Tisa L.S."/>
        </authorList>
    </citation>
    <scope>NUCLEOTIDE SEQUENCE [LARGE SCALE GENOMIC DNA]</scope>
    <source>
        <strain evidence="26">CpI1-S</strain>
    </source>
</reference>
<comment type="subcellular location">
    <subcellularLocation>
        <location evidence="3">Cell projection</location>
        <location evidence="3">Ruffle membrane</location>
    </subcellularLocation>
    <subcellularLocation>
        <location evidence="2">Cytoplasm</location>
    </subcellularLocation>
    <subcellularLocation>
        <location evidence="1">Membrane</location>
        <topology evidence="1">Peripheral membrane protein</topology>
    </subcellularLocation>
</comment>
<dbReference type="AlphaFoldDB" id="A0A0D8BGR0"/>
<keyword evidence="9" id="KW-0809">Transit peptide</keyword>
<evidence type="ECO:0000256" key="18">
    <source>
        <dbReference type="ARBA" id="ARBA00043210"/>
    </source>
</evidence>
<keyword evidence="4" id="KW-1003">Cell membrane</keyword>
<comment type="catalytic activity">
    <reaction evidence="22">
        <text>dodecanoyl-CoA + H2O = dodecanoate + CoA + H(+)</text>
        <dbReference type="Rhea" id="RHEA:30135"/>
        <dbReference type="ChEBI" id="CHEBI:15377"/>
        <dbReference type="ChEBI" id="CHEBI:15378"/>
        <dbReference type="ChEBI" id="CHEBI:18262"/>
        <dbReference type="ChEBI" id="CHEBI:57287"/>
        <dbReference type="ChEBI" id="CHEBI:57375"/>
    </reaction>
    <physiologicalReaction direction="left-to-right" evidence="22">
        <dbReference type="Rhea" id="RHEA:30136"/>
    </physiologicalReaction>
</comment>
<organism evidence="25 26">
    <name type="scientific">Frankia torreyi</name>
    <dbReference type="NCBI Taxonomy" id="1856"/>
    <lineage>
        <taxon>Bacteria</taxon>
        <taxon>Bacillati</taxon>
        <taxon>Actinomycetota</taxon>
        <taxon>Actinomycetes</taxon>
        <taxon>Frankiales</taxon>
        <taxon>Frankiaceae</taxon>
        <taxon>Frankia</taxon>
    </lineage>
</organism>
<evidence type="ECO:0000256" key="9">
    <source>
        <dbReference type="ARBA" id="ARBA00022946"/>
    </source>
</evidence>
<comment type="similarity">
    <text evidence="15">Belongs to the THEM4/THEM5 thioesterase family.</text>
</comment>
<evidence type="ECO:0000256" key="8">
    <source>
        <dbReference type="ARBA" id="ARBA00022832"/>
    </source>
</evidence>
<evidence type="ECO:0000256" key="16">
    <source>
        <dbReference type="ARBA" id="ARBA00038848"/>
    </source>
</evidence>
<evidence type="ECO:0000256" key="20">
    <source>
        <dbReference type="ARBA" id="ARBA00047734"/>
    </source>
</evidence>
<evidence type="ECO:0000256" key="10">
    <source>
        <dbReference type="ARBA" id="ARBA00023098"/>
    </source>
</evidence>
<keyword evidence="11" id="KW-0472">Membrane</keyword>
<gene>
    <name evidence="25" type="ORF">FF36_02164</name>
</gene>
<comment type="catalytic activity">
    <reaction evidence="20">
        <text>hexadecanoyl-CoA + H2O = hexadecanoate + CoA + H(+)</text>
        <dbReference type="Rhea" id="RHEA:16645"/>
        <dbReference type="ChEBI" id="CHEBI:7896"/>
        <dbReference type="ChEBI" id="CHEBI:15377"/>
        <dbReference type="ChEBI" id="CHEBI:15378"/>
        <dbReference type="ChEBI" id="CHEBI:57287"/>
        <dbReference type="ChEBI" id="CHEBI:57379"/>
        <dbReference type="EC" id="3.1.2.2"/>
    </reaction>
    <physiologicalReaction direction="left-to-right" evidence="20">
        <dbReference type="Rhea" id="RHEA:16646"/>
    </physiologicalReaction>
</comment>
<sequence length="201" mass="21519">MADGRDAGGAEKSAAEHREFVDLIEALRAAQDTITGASPPEDVARKAREGLEEVIRLLAPFTVSEAEQLAGYLITEPGHAQALAPVLHVDESSTEHVRGRLVLGRYYLGGNGAAHGGSIPLFFDDVLGRLANDGGRGTSRTAYLHVNYRKITPVGPELLVEAHVDRVEGRKRFVVGTIHDPEGDLTVDAEGLFIALRPGQP</sequence>
<evidence type="ECO:0000256" key="6">
    <source>
        <dbReference type="ARBA" id="ARBA00022703"/>
    </source>
</evidence>
<dbReference type="Gene3D" id="3.10.129.10">
    <property type="entry name" value="Hotdog Thioesterase"/>
    <property type="match status" value="1"/>
</dbReference>
<dbReference type="PANTHER" id="PTHR12418">
    <property type="entry name" value="ACYL-COENZYME A THIOESTERASE THEM4"/>
    <property type="match status" value="1"/>
</dbReference>
<dbReference type="RefSeq" id="WP_044884897.1">
    <property type="nucleotide sequence ID" value="NZ_JYFN01000013.1"/>
</dbReference>
<evidence type="ECO:0000256" key="15">
    <source>
        <dbReference type="ARBA" id="ARBA00038456"/>
    </source>
</evidence>
<keyword evidence="7" id="KW-0378">Hydrolase</keyword>
<dbReference type="Pfam" id="PF03061">
    <property type="entry name" value="4HBT"/>
    <property type="match status" value="1"/>
</dbReference>
<keyword evidence="6" id="KW-0053">Apoptosis</keyword>
<accession>A0A0D8BGR0</accession>
<evidence type="ECO:0000256" key="21">
    <source>
        <dbReference type="ARBA" id="ARBA00047969"/>
    </source>
</evidence>
<comment type="catalytic activity">
    <reaction evidence="14">
        <text>(9Z)-octadecenoyl-CoA + H2O = (9Z)-octadecenoate + CoA + H(+)</text>
        <dbReference type="Rhea" id="RHEA:40139"/>
        <dbReference type="ChEBI" id="CHEBI:15377"/>
        <dbReference type="ChEBI" id="CHEBI:15378"/>
        <dbReference type="ChEBI" id="CHEBI:30823"/>
        <dbReference type="ChEBI" id="CHEBI:57287"/>
        <dbReference type="ChEBI" id="CHEBI:57387"/>
    </reaction>
    <physiologicalReaction direction="left-to-right" evidence="14">
        <dbReference type="Rhea" id="RHEA:40140"/>
    </physiologicalReaction>
</comment>
<evidence type="ECO:0000313" key="25">
    <source>
        <dbReference type="EMBL" id="KJE23458.1"/>
    </source>
</evidence>
<evidence type="ECO:0000256" key="14">
    <source>
        <dbReference type="ARBA" id="ARBA00037002"/>
    </source>
</evidence>
<keyword evidence="10" id="KW-0443">Lipid metabolism</keyword>
<dbReference type="EC" id="3.1.2.2" evidence="16"/>